<organism evidence="1 2">
    <name type="scientific">Panagrolaimus sp. ES5</name>
    <dbReference type="NCBI Taxonomy" id="591445"/>
    <lineage>
        <taxon>Eukaryota</taxon>
        <taxon>Metazoa</taxon>
        <taxon>Ecdysozoa</taxon>
        <taxon>Nematoda</taxon>
        <taxon>Chromadorea</taxon>
        <taxon>Rhabditida</taxon>
        <taxon>Tylenchina</taxon>
        <taxon>Panagrolaimomorpha</taxon>
        <taxon>Panagrolaimoidea</taxon>
        <taxon>Panagrolaimidae</taxon>
        <taxon>Panagrolaimus</taxon>
    </lineage>
</organism>
<name>A0AC34GYD1_9BILA</name>
<proteinExistence type="predicted"/>
<dbReference type="Proteomes" id="UP000887579">
    <property type="component" value="Unplaced"/>
</dbReference>
<dbReference type="WBParaSite" id="ES5_v2.g9530.t1">
    <property type="protein sequence ID" value="ES5_v2.g9530.t1"/>
    <property type="gene ID" value="ES5_v2.g9530"/>
</dbReference>
<sequence>MSYVGQQFAAFPTAHFPEAQQTQQPSTPAIPSYFYHNQETLPPSTTFRSRAPSSINTSKYFSSTTSPAPVKITRQPSISNNRPQAKLSKLNRMTSQSLKPLPNLEGTLQKVEYSALKSNAHISVPSYRLLNDILVIPSSRRLYILAIIPIHESSNSQGFECGNVDVNAFVRLAAFLKSLDDVNSGSNLRESGLHIGAIVIDSCSSDLRTLADLYELLSGTNINKSDIIAIIRDDRSYLPNIDEFANYLRIPTINTFFTTQEQVLTTGTLPTEEHPLQAILDLLKHTQTTCVSVIFDDLHASTAKKLQQIASEREMCLDEQLQVRGASTVEIQQSVVQKLLLSEARIILVLYGERSWLDFIKAINNEMVISGRFVLISLQDERWTTSRTFLDSWPHFDQLLISLTSKATTNYNYLTELTNAFPKLPFPQQWLRQFWATAFHCHIEGERTPGEQFSRSCQQQQNLNLTTISPDLHIAPISFAVHTVAVALRRLSDHVCPGALIHTLTDCLNDPYRSLFAAMLTAEFVHPLSEGHFKMNSTAGFPSTELVLNRVIFHHGSVSYEEIAIWDPAKGLTYTSGTDLLVEERDGSRVRVVSKCPKSSCSSIAFMRHKISGQPTFKGGLHSIPTLIFSAIAILFTFICLLCIYQQLTIMIWRRDVLMSSASEKSPYASPITMLSLCLVIVVIQIVIVAEWSFFEDPTQLEFVQFLDKFSWRCSPGLKFEHQILHSMIINIFLIIASLFCSVLSIRNTESQQHVVISVIALVFGIALYLVLPMLSFTIRDYVFAGTILSYAILNVLLAYCKSFFCKSSGTSSNENLVERPFKNSDRMSSEMSMDKRLFMQPSLFGQSLNTFTMPHRGNETATLHTQKIPLSYRSSVASEYKANFA</sequence>
<evidence type="ECO:0000313" key="1">
    <source>
        <dbReference type="Proteomes" id="UP000887579"/>
    </source>
</evidence>
<evidence type="ECO:0000313" key="2">
    <source>
        <dbReference type="WBParaSite" id="ES5_v2.g9530.t1"/>
    </source>
</evidence>
<reference evidence="2" key="1">
    <citation type="submission" date="2022-11" db="UniProtKB">
        <authorList>
            <consortium name="WormBaseParasite"/>
        </authorList>
    </citation>
    <scope>IDENTIFICATION</scope>
</reference>
<accession>A0AC34GYD1</accession>
<protein>
    <submittedName>
        <fullName evidence="2">Receptor ligand binding region domain-containing protein</fullName>
    </submittedName>
</protein>